<reference evidence="4 5" key="1">
    <citation type="submission" date="2019-09" db="EMBL/GenBank/DDBJ databases">
        <authorList>
            <person name="Depoorter E."/>
        </authorList>
    </citation>
    <scope>NUCLEOTIDE SEQUENCE [LARGE SCALE GENOMIC DNA]</scope>
    <source>
        <strain evidence="4">LMG 20980</strain>
    </source>
</reference>
<feature type="signal peptide" evidence="2">
    <location>
        <begin position="1"/>
        <end position="21"/>
    </location>
</feature>
<keyword evidence="2" id="KW-0732">Signal</keyword>
<evidence type="ECO:0000256" key="2">
    <source>
        <dbReference type="SAM" id="SignalP"/>
    </source>
</evidence>
<evidence type="ECO:0000256" key="1">
    <source>
        <dbReference type="SAM" id="MobiDB-lite"/>
    </source>
</evidence>
<dbReference type="EMBL" id="JAFCIQ010000002">
    <property type="protein sequence ID" value="MBM2765501.1"/>
    <property type="molecule type" value="Genomic_DNA"/>
</dbReference>
<dbReference type="GeneID" id="56498788"/>
<proteinExistence type="predicted"/>
<evidence type="ECO:0000313" key="4">
    <source>
        <dbReference type="EMBL" id="VVU48064.1"/>
    </source>
</evidence>
<evidence type="ECO:0008006" key="7">
    <source>
        <dbReference type="Google" id="ProtNLM"/>
    </source>
</evidence>
<dbReference type="Proteomes" id="UP000755577">
    <property type="component" value="Unassembled WGS sequence"/>
</dbReference>
<dbReference type="AlphaFoldDB" id="A0A6P2G4Z5"/>
<dbReference type="RefSeq" id="WP_174925206.1">
    <property type="nucleotide sequence ID" value="NZ_CABVLY010000002.1"/>
</dbReference>
<feature type="compositionally biased region" description="Polar residues" evidence="1">
    <location>
        <begin position="194"/>
        <end position="211"/>
    </location>
</feature>
<evidence type="ECO:0000313" key="6">
    <source>
        <dbReference type="Proteomes" id="UP000755577"/>
    </source>
</evidence>
<evidence type="ECO:0000313" key="5">
    <source>
        <dbReference type="Proteomes" id="UP000494201"/>
    </source>
</evidence>
<organism evidence="4 5">
    <name type="scientific">Burkholderia anthina</name>
    <dbReference type="NCBI Taxonomy" id="179879"/>
    <lineage>
        <taxon>Bacteria</taxon>
        <taxon>Pseudomonadati</taxon>
        <taxon>Pseudomonadota</taxon>
        <taxon>Betaproteobacteria</taxon>
        <taxon>Burkholderiales</taxon>
        <taxon>Burkholderiaceae</taxon>
        <taxon>Burkholderia</taxon>
        <taxon>Burkholderia cepacia complex</taxon>
    </lineage>
</organism>
<reference evidence="3 6" key="2">
    <citation type="submission" date="2021-02" db="EMBL/GenBank/DDBJ databases">
        <title>Draft genome of the type strains Burkholderia anthina DSM16086.</title>
        <authorList>
            <person name="Hertel R."/>
            <person name="Meissner J."/>
            <person name="Poehlein A."/>
            <person name="Daniel R."/>
            <person name="Commichau F.M."/>
        </authorList>
    </citation>
    <scope>NUCLEOTIDE SEQUENCE [LARGE SCALE GENOMIC DNA]</scope>
    <source>
        <strain evidence="3 6">DSM 16086</strain>
    </source>
</reference>
<feature type="region of interest" description="Disordered" evidence="1">
    <location>
        <begin position="186"/>
        <end position="215"/>
    </location>
</feature>
<evidence type="ECO:0000313" key="3">
    <source>
        <dbReference type="EMBL" id="MBM2765501.1"/>
    </source>
</evidence>
<sequence>MKRRACFAFAVGLAISSLAHANCHDFTRSWGKLFPDHTVDAAHVACLAWPADPKLTIAALPFGGHSTDLGVIVADSATGKVIAHGEQENGIDRRSWRVLDRLAIDVKPYPLDRNRIGFGIVVVNGDIDTTARTKEAVMSMYVMEGSRVTPVLDRLLLYWRTGGIFDDCAGEIEEINRKLAVGATVNGAPPPLTASETSSTYTSPNKGTSSPDCGVRATDVKRVDYTIPYRNGKYQIPKALQPFA</sequence>
<dbReference type="EMBL" id="CABVLY010000002">
    <property type="protein sequence ID" value="VVU48064.1"/>
    <property type="molecule type" value="Genomic_DNA"/>
</dbReference>
<accession>A0A6P2G4Z5</accession>
<feature type="chain" id="PRO_5027049425" description="Multidrug ABC transporter ATPase" evidence="2">
    <location>
        <begin position="22"/>
        <end position="244"/>
    </location>
</feature>
<name>A0A6P2G4Z5_9BURK</name>
<dbReference type="Proteomes" id="UP000494201">
    <property type="component" value="Unassembled WGS sequence"/>
</dbReference>
<gene>
    <name evidence="4" type="ORF">BAN20980_00758</name>
    <name evidence="3" type="ORF">JQK92_03585</name>
</gene>
<keyword evidence="6" id="KW-1185">Reference proteome</keyword>
<protein>
    <recommendedName>
        <fullName evidence="7">Multidrug ABC transporter ATPase</fullName>
    </recommendedName>
</protein>